<proteinExistence type="predicted"/>
<gene>
    <name evidence="1" type="ORF">CBQ26_00050</name>
</gene>
<dbReference type="Proteomes" id="UP000197208">
    <property type="component" value="Unassembled WGS sequence"/>
</dbReference>
<keyword evidence="2" id="KW-1185">Reference proteome</keyword>
<comment type="caution">
    <text evidence="1">The sequence shown here is derived from an EMBL/GenBank/DDBJ whole genome shotgun (WGS) entry which is preliminary data.</text>
</comment>
<protein>
    <submittedName>
        <fullName evidence="1">Uncharacterized protein</fullName>
    </submittedName>
</protein>
<reference evidence="1 2" key="1">
    <citation type="submission" date="2017-05" db="EMBL/GenBank/DDBJ databases">
        <title>De novo genome assembly of Deniococcus indicus strain DR1.</title>
        <authorList>
            <person name="Chauhan D."/>
            <person name="Yennamalli R.M."/>
            <person name="Priyadarshini R."/>
        </authorList>
    </citation>
    <scope>NUCLEOTIDE SEQUENCE [LARGE SCALE GENOMIC DNA]</scope>
    <source>
        <strain evidence="1 2">DR1</strain>
    </source>
</reference>
<organism evidence="1 2">
    <name type="scientific">Deinococcus indicus</name>
    <dbReference type="NCBI Taxonomy" id="223556"/>
    <lineage>
        <taxon>Bacteria</taxon>
        <taxon>Thermotogati</taxon>
        <taxon>Deinococcota</taxon>
        <taxon>Deinococci</taxon>
        <taxon>Deinococcales</taxon>
        <taxon>Deinococcaceae</taxon>
        <taxon>Deinococcus</taxon>
    </lineage>
</organism>
<dbReference type="OrthoDB" id="60322at2"/>
<name>A0A2D0A8H6_9DEIO</name>
<accession>A0A2D0A8H6</accession>
<evidence type="ECO:0000313" key="2">
    <source>
        <dbReference type="Proteomes" id="UP000197208"/>
    </source>
</evidence>
<dbReference type="EMBL" id="NHMK01000001">
    <property type="protein sequence ID" value="OWL99205.1"/>
    <property type="molecule type" value="Genomic_DNA"/>
</dbReference>
<sequence length="262" mass="28504">MAKLLITLDPACPERLPQALSQATGSEIVALEREGRTLYAACHRAGLTTALIGTVHLLDHPLPSGENAALTLEGEDRNPAAARASRTFTRHLTPAGLHVDGTWRARCEEWQARVKAAQSGERLLGEYPDAQGYVGYNAEGKRAFELDARRYLKAVQRHLGWKGTVHWNPGGVAVSGEVTAHLAPDGADTGVFIEVSACGLWTPRQASPSGVGIMWRVEPLAGQDRWAHEYRNRWASWVLPAAQLAQDMRTALTPEHVDAQVA</sequence>
<dbReference type="RefSeq" id="WP_088246578.1">
    <property type="nucleotide sequence ID" value="NZ_NHMK01000001.1"/>
</dbReference>
<evidence type="ECO:0000313" key="1">
    <source>
        <dbReference type="EMBL" id="OWL99205.1"/>
    </source>
</evidence>
<dbReference type="AlphaFoldDB" id="A0A2D0A8H6"/>